<dbReference type="AlphaFoldDB" id="A0A4D6KCR4"/>
<dbReference type="GeneID" id="42178215"/>
<evidence type="ECO:0000259" key="1">
    <source>
        <dbReference type="Pfam" id="PF18547"/>
    </source>
</evidence>
<proteinExistence type="predicted"/>
<reference evidence="2 3" key="1">
    <citation type="submission" date="2019-04" db="EMBL/GenBank/DDBJ databases">
        <title>Complete genome sequence of Arthrobacter sp. ZXY-2 associated with effective atrazine degradation and salt adaptation.</title>
        <authorList>
            <person name="Zhao X."/>
        </authorList>
    </citation>
    <scope>NUCLEOTIDE SEQUENCE [LARGE SCALE GENOMIC DNA]</scope>
    <source>
        <strain evidence="3">ZP60</strain>
    </source>
</reference>
<name>A0A4D6KCR4_9EURY</name>
<evidence type="ECO:0000313" key="3">
    <source>
        <dbReference type="Proteomes" id="UP000297053"/>
    </source>
</evidence>
<dbReference type="RefSeq" id="WP_012807816.1">
    <property type="nucleotide sequence ID" value="NZ_CP039375.1"/>
</dbReference>
<dbReference type="InterPro" id="IPR011006">
    <property type="entry name" value="CheY-like_superfamily"/>
</dbReference>
<evidence type="ECO:0000313" key="2">
    <source>
        <dbReference type="EMBL" id="QCD64975.1"/>
    </source>
</evidence>
<sequence length="253" mass="28749">MNFPADSVVVFEENRTRGELYSLWLDEYDVDVAATKQEADAELDGAVVVAVLNQGFADGAASKLLEIVRSRAPLCRVVATRERSDPFPDLNVDHQLVKPVFEEELVDLVETLLCRANYHLALSRYYQTNVDLSSFEVHDGDHPPDRTEYDELQQRASKLQKFIASLTKEMEQEDIRAVKRDILLERDIEETHSTEKIDSKYRPRKCTNCGQRWDGNADGEPGVTQLGAYVWRCGGCGHVQMAADPSHQHVNRW</sequence>
<accession>A0A4D6KCR4</accession>
<protein>
    <submittedName>
        <fullName evidence="2">Response regulator receiver protein</fullName>
    </submittedName>
</protein>
<organism evidence="2 3">
    <name type="scientific">Halomicrobium mukohataei</name>
    <dbReference type="NCBI Taxonomy" id="57705"/>
    <lineage>
        <taxon>Archaea</taxon>
        <taxon>Methanobacteriati</taxon>
        <taxon>Methanobacteriota</taxon>
        <taxon>Stenosarchaea group</taxon>
        <taxon>Halobacteria</taxon>
        <taxon>Halobacteriales</taxon>
        <taxon>Haloarculaceae</taxon>
        <taxon>Halomicrobium</taxon>
    </lineage>
</organism>
<dbReference type="KEGG" id="halz:E5139_04725"/>
<dbReference type="Pfam" id="PF18547">
    <property type="entry name" value="HalOD2"/>
    <property type="match status" value="1"/>
</dbReference>
<dbReference type="InterPro" id="IPR040726">
    <property type="entry name" value="HalOD2"/>
</dbReference>
<dbReference type="EMBL" id="CP039375">
    <property type="protein sequence ID" value="QCD64975.1"/>
    <property type="molecule type" value="Genomic_DNA"/>
</dbReference>
<feature type="domain" description="Halobacterial output" evidence="1">
    <location>
        <begin position="202"/>
        <end position="251"/>
    </location>
</feature>
<dbReference type="SUPFAM" id="SSF52172">
    <property type="entry name" value="CheY-like"/>
    <property type="match status" value="1"/>
</dbReference>
<dbReference type="Proteomes" id="UP000297053">
    <property type="component" value="Chromosome"/>
</dbReference>
<reference evidence="2 3" key="2">
    <citation type="submission" date="2019-04" db="EMBL/GenBank/DDBJ databases">
        <authorList>
            <person name="Yang S."/>
            <person name="Wei W."/>
        </authorList>
    </citation>
    <scope>NUCLEOTIDE SEQUENCE [LARGE SCALE GENOMIC DNA]</scope>
    <source>
        <strain evidence="3">ZP60</strain>
    </source>
</reference>
<gene>
    <name evidence="2" type="ORF">E5139_04725</name>
</gene>